<keyword evidence="2" id="KW-1185">Reference proteome</keyword>
<organism evidence="2 3">
    <name type="scientific">Meloidogyne hapla</name>
    <name type="common">Root-knot nematode worm</name>
    <dbReference type="NCBI Taxonomy" id="6305"/>
    <lineage>
        <taxon>Eukaryota</taxon>
        <taxon>Metazoa</taxon>
        <taxon>Ecdysozoa</taxon>
        <taxon>Nematoda</taxon>
        <taxon>Chromadorea</taxon>
        <taxon>Rhabditida</taxon>
        <taxon>Tylenchina</taxon>
        <taxon>Tylenchomorpha</taxon>
        <taxon>Tylenchoidea</taxon>
        <taxon>Meloidogynidae</taxon>
        <taxon>Meloidogyninae</taxon>
        <taxon>Meloidogyne</taxon>
    </lineage>
</organism>
<dbReference type="PANTHER" id="PTHR11802:SF418">
    <property type="entry name" value="SERINE CARBOXYPEPTIDASE CTSA-1.1"/>
    <property type="match status" value="1"/>
</dbReference>
<comment type="similarity">
    <text evidence="1">Belongs to the peptidase S10 family.</text>
</comment>
<dbReference type="GO" id="GO:0004185">
    <property type="term" value="F:serine-type carboxypeptidase activity"/>
    <property type="evidence" value="ECO:0007669"/>
    <property type="project" value="InterPro"/>
</dbReference>
<evidence type="ECO:0000256" key="1">
    <source>
        <dbReference type="ARBA" id="ARBA00009431"/>
    </source>
</evidence>
<reference evidence="3" key="1">
    <citation type="submission" date="2016-11" db="UniProtKB">
        <authorList>
            <consortium name="WormBaseParasite"/>
        </authorList>
    </citation>
    <scope>IDENTIFICATION</scope>
</reference>
<dbReference type="Gene3D" id="3.40.50.1820">
    <property type="entry name" value="alpha/beta hydrolase"/>
    <property type="match status" value="1"/>
</dbReference>
<name>A0A1I8B1L3_MELHA</name>
<proteinExistence type="inferred from homology"/>
<dbReference type="OMA" id="WDVCSNV"/>
<protein>
    <submittedName>
        <fullName evidence="3">Serine carboxypeptidase</fullName>
    </submittedName>
</protein>
<dbReference type="WBParaSite" id="MhA1_Contig1227.frz3.gene12">
    <property type="protein sequence ID" value="MhA1_Contig1227.frz3.gene12"/>
    <property type="gene ID" value="MhA1_Contig1227.frz3.gene12"/>
</dbReference>
<dbReference type="GO" id="GO:0006508">
    <property type="term" value="P:proteolysis"/>
    <property type="evidence" value="ECO:0007669"/>
    <property type="project" value="InterPro"/>
</dbReference>
<dbReference type="Pfam" id="PF00450">
    <property type="entry name" value="Peptidase_S10"/>
    <property type="match status" value="1"/>
</dbReference>
<dbReference type="Proteomes" id="UP000095281">
    <property type="component" value="Unplaced"/>
</dbReference>
<accession>A0A1I8B1L3</accession>
<dbReference type="PANTHER" id="PTHR11802">
    <property type="entry name" value="SERINE PROTEASE FAMILY S10 SERINE CARBOXYPEPTIDASE"/>
    <property type="match status" value="1"/>
</dbReference>
<dbReference type="InterPro" id="IPR029058">
    <property type="entry name" value="AB_hydrolase_fold"/>
</dbReference>
<dbReference type="AlphaFoldDB" id="A0A1I8B1L3"/>
<evidence type="ECO:0000313" key="2">
    <source>
        <dbReference type="Proteomes" id="UP000095281"/>
    </source>
</evidence>
<evidence type="ECO:0000313" key="3">
    <source>
        <dbReference type="WBParaSite" id="MhA1_Contig1227.frz3.gene12"/>
    </source>
</evidence>
<dbReference type="PRINTS" id="PR00724">
    <property type="entry name" value="CRBOXYPTASEC"/>
</dbReference>
<dbReference type="InterPro" id="IPR001563">
    <property type="entry name" value="Peptidase_S10"/>
</dbReference>
<sequence length="353" mass="39695">IVWFNGPGDEISQGCSPLEGLFSEIGPYLIDSNGTLNKNNYSWNKNASLLFIESPAGVGFSYAKNQNFKTGDNKTADLNYAFLKAFFNKYPKYKKNELYFAGISYAGYTAPLLARRVLDGNKGILLGNPILNIYLNKNMAAQFAYSHGFVDEKLWNDFKNNCCKGCVDPSNCDINFLRDECGYMTVGIVGVLGSKRVYRYDIYRDCPLDAEIQKPGSECRYIPERAYINNYMNLEQVQNALHALFANMTNGWSACTDLGNILYHMEYDDISPILKGLLNEKIRIMIYNGDTDSLNIFLTAQKIVENLGQKLTAAKQPWIFNGQIAGFKTEYGKLLTFTTIRGVGHMVGIKLII</sequence>
<dbReference type="SUPFAM" id="SSF53474">
    <property type="entry name" value="alpha/beta-Hydrolases"/>
    <property type="match status" value="1"/>
</dbReference>